<dbReference type="AlphaFoldDB" id="A0A8J8B6E9"/>
<evidence type="ECO:0000259" key="1">
    <source>
        <dbReference type="Pfam" id="PF05099"/>
    </source>
</evidence>
<dbReference type="RefSeq" id="WP_212535178.1">
    <property type="nucleotide sequence ID" value="NZ_JAGTUU010000001.1"/>
</dbReference>
<name>A0A8J8B6E9_9RHOB</name>
<organism evidence="2 3">
    <name type="scientific">Thetidibacter halocola</name>
    <dbReference type="NCBI Taxonomy" id="2827239"/>
    <lineage>
        <taxon>Bacteria</taxon>
        <taxon>Pseudomonadati</taxon>
        <taxon>Pseudomonadota</taxon>
        <taxon>Alphaproteobacteria</taxon>
        <taxon>Rhodobacterales</taxon>
        <taxon>Roseobacteraceae</taxon>
        <taxon>Thetidibacter</taxon>
    </lineage>
</organism>
<evidence type="ECO:0000313" key="3">
    <source>
        <dbReference type="Proteomes" id="UP000681356"/>
    </source>
</evidence>
<dbReference type="InterPro" id="IPR007791">
    <property type="entry name" value="DjlA_N"/>
</dbReference>
<reference evidence="2" key="1">
    <citation type="submission" date="2021-04" db="EMBL/GenBank/DDBJ databases">
        <authorList>
            <person name="Yoon J."/>
        </authorList>
    </citation>
    <scope>NUCLEOTIDE SEQUENCE</scope>
    <source>
        <strain evidence="2">KMU-90</strain>
    </source>
</reference>
<accession>A0A8J8B6E9</accession>
<keyword evidence="3" id="KW-1185">Reference proteome</keyword>
<evidence type="ECO:0000313" key="2">
    <source>
        <dbReference type="EMBL" id="MBS0123227.1"/>
    </source>
</evidence>
<protein>
    <submittedName>
        <fullName evidence="2">TerB family tellurite resistance protein</fullName>
    </submittedName>
</protein>
<dbReference type="Proteomes" id="UP000681356">
    <property type="component" value="Unassembled WGS sequence"/>
</dbReference>
<dbReference type="Gene3D" id="1.10.3680.10">
    <property type="entry name" value="TerB-like"/>
    <property type="match status" value="1"/>
</dbReference>
<comment type="caution">
    <text evidence="2">The sequence shown here is derived from an EMBL/GenBank/DDBJ whole genome shotgun (WGS) entry which is preliminary data.</text>
</comment>
<gene>
    <name evidence="2" type="ORF">KB874_03685</name>
</gene>
<dbReference type="Pfam" id="PF05099">
    <property type="entry name" value="TerB"/>
    <property type="match status" value="1"/>
</dbReference>
<dbReference type="InterPro" id="IPR029024">
    <property type="entry name" value="TerB-like"/>
</dbReference>
<dbReference type="EMBL" id="JAGTUU010000001">
    <property type="protein sequence ID" value="MBS0123227.1"/>
    <property type="molecule type" value="Genomic_DNA"/>
</dbReference>
<proteinExistence type="predicted"/>
<dbReference type="CDD" id="cd07313">
    <property type="entry name" value="terB_like_2"/>
    <property type="match status" value="1"/>
</dbReference>
<sequence length="147" mass="16583">MFERLKRFFTHPAPPQRPLPEPDARHALGTLLVRVALADGAYLFEEVEQIDRILARAYRLKPLEAAKMRAECERLALHIDDDTEMARRIREAVDYDHRLEKVRALWAVVMADGVSDEKEEALVALVEDTLGVARPDSEAARAAASIP</sequence>
<dbReference type="SUPFAM" id="SSF158682">
    <property type="entry name" value="TerB-like"/>
    <property type="match status" value="1"/>
</dbReference>
<feature type="domain" description="Co-chaperone DjlA N-terminal" evidence="1">
    <location>
        <begin position="27"/>
        <end position="142"/>
    </location>
</feature>